<evidence type="ECO:0000313" key="1">
    <source>
        <dbReference type="EMBL" id="KAA6395623.1"/>
    </source>
</evidence>
<reference evidence="1 2" key="1">
    <citation type="submission" date="2019-03" db="EMBL/GenBank/DDBJ databases">
        <title>Single cell metagenomics reveals metabolic interactions within the superorganism composed of flagellate Streblomastix strix and complex community of Bacteroidetes bacteria on its surface.</title>
        <authorList>
            <person name="Treitli S.C."/>
            <person name="Kolisko M."/>
            <person name="Husnik F."/>
            <person name="Keeling P."/>
            <person name="Hampl V."/>
        </authorList>
    </citation>
    <scope>NUCLEOTIDE SEQUENCE [LARGE SCALE GENOMIC DNA]</scope>
    <source>
        <strain evidence="1">ST1C</strain>
    </source>
</reference>
<name>A0A5J4WLC3_9EUKA</name>
<proteinExistence type="predicted"/>
<evidence type="ECO:0000313" key="2">
    <source>
        <dbReference type="Proteomes" id="UP000324800"/>
    </source>
</evidence>
<dbReference type="EMBL" id="SNRW01001634">
    <property type="protein sequence ID" value="KAA6395623.1"/>
    <property type="molecule type" value="Genomic_DNA"/>
</dbReference>
<accession>A0A5J4WLC3</accession>
<gene>
    <name evidence="1" type="ORF">EZS28_008847</name>
</gene>
<comment type="caution">
    <text evidence="1">The sequence shown here is derived from an EMBL/GenBank/DDBJ whole genome shotgun (WGS) entry which is preliminary data.</text>
</comment>
<protein>
    <submittedName>
        <fullName evidence="1">Uncharacterized protein</fullName>
    </submittedName>
</protein>
<dbReference type="AlphaFoldDB" id="A0A5J4WLC3"/>
<organism evidence="1 2">
    <name type="scientific">Streblomastix strix</name>
    <dbReference type="NCBI Taxonomy" id="222440"/>
    <lineage>
        <taxon>Eukaryota</taxon>
        <taxon>Metamonada</taxon>
        <taxon>Preaxostyla</taxon>
        <taxon>Oxymonadida</taxon>
        <taxon>Streblomastigidae</taxon>
        <taxon>Streblomastix</taxon>
    </lineage>
</organism>
<dbReference type="Proteomes" id="UP000324800">
    <property type="component" value="Unassembled WGS sequence"/>
</dbReference>
<sequence>MVYDTMNTIERQKPQQYAGLVDAVGKFHVIMNLVIEEDKKKRKIMLPRQYKHFPNKDGHLFFYAPKNYHPTPISTQKDLNHSEQQ</sequence>